<dbReference type="PANTHER" id="PTHR30469:SF29">
    <property type="entry name" value="BLR2860 PROTEIN"/>
    <property type="match status" value="1"/>
</dbReference>
<evidence type="ECO:0000259" key="3">
    <source>
        <dbReference type="Pfam" id="PF25917"/>
    </source>
</evidence>
<feature type="region of interest" description="Disordered" evidence="2">
    <location>
        <begin position="368"/>
        <end position="394"/>
    </location>
</feature>
<gene>
    <name evidence="5" type="ORF">GHC57_07700</name>
</gene>
<dbReference type="PANTHER" id="PTHR30469">
    <property type="entry name" value="MULTIDRUG RESISTANCE PROTEIN MDTA"/>
    <property type="match status" value="1"/>
</dbReference>
<dbReference type="Gene3D" id="2.40.420.20">
    <property type="match status" value="1"/>
</dbReference>
<dbReference type="GO" id="GO:1990281">
    <property type="term" value="C:efflux pump complex"/>
    <property type="evidence" value="ECO:0007669"/>
    <property type="project" value="TreeGrafter"/>
</dbReference>
<evidence type="ECO:0000259" key="4">
    <source>
        <dbReference type="Pfam" id="PF25954"/>
    </source>
</evidence>
<dbReference type="Gene3D" id="2.40.50.100">
    <property type="match status" value="1"/>
</dbReference>
<dbReference type="EMBL" id="WIVE01000018">
    <property type="protein sequence ID" value="MQX36402.1"/>
    <property type="molecule type" value="Genomic_DNA"/>
</dbReference>
<comment type="similarity">
    <text evidence="1">Belongs to the membrane fusion protein (MFP) (TC 8.A.1) family.</text>
</comment>
<dbReference type="SUPFAM" id="SSF111369">
    <property type="entry name" value="HlyD-like secretion proteins"/>
    <property type="match status" value="1"/>
</dbReference>
<feature type="domain" description="Multidrug resistance protein MdtA-like barrel-sandwich hybrid" evidence="3">
    <location>
        <begin position="76"/>
        <end position="204"/>
    </location>
</feature>
<dbReference type="OrthoDB" id="9800613at2"/>
<feature type="compositionally biased region" description="Basic and acidic residues" evidence="2">
    <location>
        <begin position="371"/>
        <end position="380"/>
    </location>
</feature>
<dbReference type="Gene3D" id="2.40.30.170">
    <property type="match status" value="1"/>
</dbReference>
<organism evidence="5 6">
    <name type="scientific">Roseospira navarrensis</name>
    <dbReference type="NCBI Taxonomy" id="140058"/>
    <lineage>
        <taxon>Bacteria</taxon>
        <taxon>Pseudomonadati</taxon>
        <taxon>Pseudomonadota</taxon>
        <taxon>Alphaproteobacteria</taxon>
        <taxon>Rhodospirillales</taxon>
        <taxon>Rhodospirillaceae</taxon>
        <taxon>Roseospira</taxon>
    </lineage>
</organism>
<proteinExistence type="inferred from homology"/>
<name>A0A7X1ZDM1_9PROT</name>
<dbReference type="RefSeq" id="WP_153342876.1">
    <property type="nucleotide sequence ID" value="NZ_WIVE01000018.1"/>
</dbReference>
<dbReference type="GO" id="GO:0015562">
    <property type="term" value="F:efflux transmembrane transporter activity"/>
    <property type="evidence" value="ECO:0007669"/>
    <property type="project" value="TreeGrafter"/>
</dbReference>
<evidence type="ECO:0000256" key="1">
    <source>
        <dbReference type="ARBA" id="ARBA00009477"/>
    </source>
</evidence>
<dbReference type="InterPro" id="IPR058792">
    <property type="entry name" value="Beta-barrel_RND_2"/>
</dbReference>
<dbReference type="AlphaFoldDB" id="A0A7X1ZDM1"/>
<feature type="domain" description="CusB-like beta-barrel" evidence="4">
    <location>
        <begin position="210"/>
        <end position="279"/>
    </location>
</feature>
<dbReference type="InterPro" id="IPR058625">
    <property type="entry name" value="MdtA-like_BSH"/>
</dbReference>
<evidence type="ECO:0000313" key="6">
    <source>
        <dbReference type="Proteomes" id="UP000434582"/>
    </source>
</evidence>
<reference evidence="5 6" key="1">
    <citation type="submission" date="2019-10" db="EMBL/GenBank/DDBJ databases">
        <title>Draft whole-genome sequence of the purple nonsulfur photosynthetic bacterium Roseospira navarrensis DSM 15114.</title>
        <authorList>
            <person name="Kyndt J.A."/>
            <person name="Meyer T.E."/>
        </authorList>
    </citation>
    <scope>NUCLEOTIDE SEQUENCE [LARGE SCALE GENOMIC DNA]</scope>
    <source>
        <strain evidence="5 6">DSM 15114</strain>
    </source>
</reference>
<sequence length="394" mass="41947">MRSSILIAVLIVLATLGWVASGMIGTEDTPGSIAADLQPPRSEGMEAPVPTVRVARLSAEKRVSSLSVLGETRAARRVDVRAQTSGRVIEVAAEEGRPVEDGALLVELAMDDRMERLSRAEAAIARWEDRTRADQRLANRDFTSRQSVMESKAALEDARAALAAILIDIDHTKIQAPFAGIVAERMVEVGDFLSVGDPVARIVDLDPLVVAAKIPESDIDSLHVGLSGTATLVNGRALEGEITFIAPVADGVTRTFTVELSFPRPDPPVPEGMTARVTIPLDSTMAHRISPAVLGLDDQGRIGVKLVDAEDHVVFHPVHLTGDDDQGIWVEGLPDPATVIIVGQEFVSPGQRVTPVDTETIAQNTAAMAAADRDARDAGRAPDATIDSIADDRQ</sequence>
<dbReference type="Pfam" id="PF25917">
    <property type="entry name" value="BSH_RND"/>
    <property type="match status" value="1"/>
</dbReference>
<evidence type="ECO:0000256" key="2">
    <source>
        <dbReference type="SAM" id="MobiDB-lite"/>
    </source>
</evidence>
<dbReference type="InterPro" id="IPR006143">
    <property type="entry name" value="RND_pump_MFP"/>
</dbReference>
<dbReference type="Proteomes" id="UP000434582">
    <property type="component" value="Unassembled WGS sequence"/>
</dbReference>
<dbReference type="Gene3D" id="1.10.287.470">
    <property type="entry name" value="Helix hairpin bin"/>
    <property type="match status" value="1"/>
</dbReference>
<keyword evidence="6" id="KW-1185">Reference proteome</keyword>
<accession>A0A7X1ZDM1</accession>
<protein>
    <submittedName>
        <fullName evidence="5">Efflux RND transporter periplasmic adaptor subunit</fullName>
    </submittedName>
</protein>
<comment type="caution">
    <text evidence="5">The sequence shown here is derived from an EMBL/GenBank/DDBJ whole genome shotgun (WGS) entry which is preliminary data.</text>
</comment>
<dbReference type="Pfam" id="PF25954">
    <property type="entry name" value="Beta-barrel_RND_2"/>
    <property type="match status" value="1"/>
</dbReference>
<dbReference type="NCBIfam" id="TIGR01730">
    <property type="entry name" value="RND_mfp"/>
    <property type="match status" value="1"/>
</dbReference>
<evidence type="ECO:0000313" key="5">
    <source>
        <dbReference type="EMBL" id="MQX36402.1"/>
    </source>
</evidence>